<evidence type="ECO:0000313" key="2">
    <source>
        <dbReference type="EMBL" id="URE32800.1"/>
    </source>
</evidence>
<dbReference type="OrthoDB" id="4436220at2759"/>
<dbReference type="EMBL" id="CP097510">
    <property type="protein sequence ID" value="URE32800.1"/>
    <property type="molecule type" value="Genomic_DNA"/>
</dbReference>
<evidence type="ECO:0000313" key="3">
    <source>
        <dbReference type="Proteomes" id="UP001055439"/>
    </source>
</evidence>
<feature type="compositionally biased region" description="Low complexity" evidence="1">
    <location>
        <begin position="26"/>
        <end position="43"/>
    </location>
</feature>
<evidence type="ECO:0000256" key="1">
    <source>
        <dbReference type="SAM" id="MobiDB-lite"/>
    </source>
</evidence>
<proteinExistence type="predicted"/>
<feature type="compositionally biased region" description="Polar residues" evidence="1">
    <location>
        <begin position="45"/>
        <end position="55"/>
    </location>
</feature>
<organism evidence="2 3">
    <name type="scientific">Musa troglodytarum</name>
    <name type="common">fe'i banana</name>
    <dbReference type="NCBI Taxonomy" id="320322"/>
    <lineage>
        <taxon>Eukaryota</taxon>
        <taxon>Viridiplantae</taxon>
        <taxon>Streptophyta</taxon>
        <taxon>Embryophyta</taxon>
        <taxon>Tracheophyta</taxon>
        <taxon>Spermatophyta</taxon>
        <taxon>Magnoliopsida</taxon>
        <taxon>Liliopsida</taxon>
        <taxon>Zingiberales</taxon>
        <taxon>Musaceae</taxon>
        <taxon>Musa</taxon>
    </lineage>
</organism>
<gene>
    <name evidence="2" type="ORF">MUK42_17145</name>
</gene>
<reference evidence="2" key="1">
    <citation type="submission" date="2022-05" db="EMBL/GenBank/DDBJ databases">
        <title>The Musa troglodytarum L. genome provides insights into the mechanism of non-climacteric behaviour and enrichment of carotenoids.</title>
        <authorList>
            <person name="Wang J."/>
        </authorList>
    </citation>
    <scope>NUCLEOTIDE SEQUENCE</scope>
    <source>
        <tissue evidence="2">Leaf</tissue>
    </source>
</reference>
<dbReference type="Proteomes" id="UP001055439">
    <property type="component" value="Chromosome 8"/>
</dbReference>
<dbReference type="AlphaFoldDB" id="A0A9E7HGK3"/>
<feature type="region of interest" description="Disordered" evidence="1">
    <location>
        <begin position="1"/>
        <end position="78"/>
    </location>
</feature>
<accession>A0A9E7HGK3</accession>
<feature type="compositionally biased region" description="Low complexity" evidence="1">
    <location>
        <begin position="64"/>
        <end position="78"/>
    </location>
</feature>
<sequence>MRACAPRSKPTIGTTSAGDNAPPSSPNGSGPRPPRSGRWSGGSTVPRSTSTSSGAAPSRTGVTAVASSDRGASARSAS</sequence>
<keyword evidence="3" id="KW-1185">Reference proteome</keyword>
<protein>
    <submittedName>
        <fullName evidence="2">Uncharacterized protein</fullName>
    </submittedName>
</protein>
<name>A0A9E7HGK3_9LILI</name>